<evidence type="ECO:0000313" key="2">
    <source>
        <dbReference type="EMBL" id="MFD0803256.1"/>
    </source>
</evidence>
<accession>A0ABW3BK91</accession>
<proteinExistence type="predicted"/>
<evidence type="ECO:0000313" key="3">
    <source>
        <dbReference type="Proteomes" id="UP001596956"/>
    </source>
</evidence>
<evidence type="ECO:0000256" key="1">
    <source>
        <dbReference type="SAM" id="MobiDB-lite"/>
    </source>
</evidence>
<organism evidence="2 3">
    <name type="scientific">Streptomonospora algeriensis</name>
    <dbReference type="NCBI Taxonomy" id="995084"/>
    <lineage>
        <taxon>Bacteria</taxon>
        <taxon>Bacillati</taxon>
        <taxon>Actinomycetota</taxon>
        <taxon>Actinomycetes</taxon>
        <taxon>Streptosporangiales</taxon>
        <taxon>Nocardiopsidaceae</taxon>
        <taxon>Streptomonospora</taxon>
    </lineage>
</organism>
<keyword evidence="3" id="KW-1185">Reference proteome</keyword>
<feature type="region of interest" description="Disordered" evidence="1">
    <location>
        <begin position="1"/>
        <end position="78"/>
    </location>
</feature>
<feature type="compositionally biased region" description="Low complexity" evidence="1">
    <location>
        <begin position="37"/>
        <end position="52"/>
    </location>
</feature>
<dbReference type="EMBL" id="JBHTHR010000803">
    <property type="protein sequence ID" value="MFD0803256.1"/>
    <property type="molecule type" value="Genomic_DNA"/>
</dbReference>
<dbReference type="Proteomes" id="UP001596956">
    <property type="component" value="Unassembled WGS sequence"/>
</dbReference>
<comment type="caution">
    <text evidence="2">The sequence shown here is derived from an EMBL/GenBank/DDBJ whole genome shotgun (WGS) entry which is preliminary data.</text>
</comment>
<feature type="non-terminal residue" evidence="2">
    <location>
        <position position="78"/>
    </location>
</feature>
<protein>
    <submittedName>
        <fullName evidence="2">Uncharacterized protein</fullName>
    </submittedName>
</protein>
<name>A0ABW3BK91_9ACTN</name>
<gene>
    <name evidence="2" type="ORF">ACFQZU_18290</name>
</gene>
<reference evidence="3" key="1">
    <citation type="journal article" date="2019" name="Int. J. Syst. Evol. Microbiol.">
        <title>The Global Catalogue of Microorganisms (GCM) 10K type strain sequencing project: providing services to taxonomists for standard genome sequencing and annotation.</title>
        <authorList>
            <consortium name="The Broad Institute Genomics Platform"/>
            <consortium name="The Broad Institute Genome Sequencing Center for Infectious Disease"/>
            <person name="Wu L."/>
            <person name="Ma J."/>
        </authorList>
    </citation>
    <scope>NUCLEOTIDE SEQUENCE [LARGE SCALE GENOMIC DNA]</scope>
    <source>
        <strain evidence="3">CCUG 63369</strain>
    </source>
</reference>
<feature type="compositionally biased region" description="Basic and acidic residues" evidence="1">
    <location>
        <begin position="22"/>
        <end position="31"/>
    </location>
</feature>
<sequence length="78" mass="8109">MTDDTGPRTPDSGADQTWAHPHGPEEGRPEVVPHSPDPASAEQQAAPATPQQHGKPAAPRGGTGPRSRQLRVPMTTGS</sequence>